<accession>B9SMS5</accession>
<sequence>MAANSTVAAGAAIRWALEIVLEAGIRGMTVESDSKIIIDGQNGKGTSDIFGEGLWTLYSAKRESNTVAHSLARCVQYVNAVFVWIEEVPDDINLLVSNDARAYAFRFINQFSFI</sequence>
<dbReference type="AlphaFoldDB" id="B9SMS5"/>
<name>B9SMS5_RICCO</name>
<dbReference type="InParanoid" id="B9SMS5"/>
<dbReference type="Proteomes" id="UP000008311">
    <property type="component" value="Unassembled WGS sequence"/>
</dbReference>
<evidence type="ECO:0000313" key="2">
    <source>
        <dbReference type="Proteomes" id="UP000008311"/>
    </source>
</evidence>
<keyword evidence="2" id="KW-1185">Reference proteome</keyword>
<evidence type="ECO:0000313" key="1">
    <source>
        <dbReference type="EMBL" id="EEF35046.1"/>
    </source>
</evidence>
<dbReference type="EMBL" id="EQ974038">
    <property type="protein sequence ID" value="EEF35046.1"/>
    <property type="molecule type" value="Genomic_DNA"/>
</dbReference>
<gene>
    <name evidence="1" type="ORF">RCOM_0470280</name>
</gene>
<reference evidence="2" key="1">
    <citation type="journal article" date="2010" name="Nat. Biotechnol.">
        <title>Draft genome sequence of the oilseed species Ricinus communis.</title>
        <authorList>
            <person name="Chan A.P."/>
            <person name="Crabtree J."/>
            <person name="Zhao Q."/>
            <person name="Lorenzi H."/>
            <person name="Orvis J."/>
            <person name="Puiu D."/>
            <person name="Melake-Berhan A."/>
            <person name="Jones K.M."/>
            <person name="Redman J."/>
            <person name="Chen G."/>
            <person name="Cahoon E.B."/>
            <person name="Gedil M."/>
            <person name="Stanke M."/>
            <person name="Haas B.J."/>
            <person name="Wortman J.R."/>
            <person name="Fraser-Liggett C.M."/>
            <person name="Ravel J."/>
            <person name="Rabinowicz P.D."/>
        </authorList>
    </citation>
    <scope>NUCLEOTIDE SEQUENCE [LARGE SCALE GENOMIC DNA]</scope>
    <source>
        <strain evidence="2">cv. Hale</strain>
    </source>
</reference>
<protein>
    <submittedName>
        <fullName evidence="1">Uncharacterized protein</fullName>
    </submittedName>
</protein>
<proteinExistence type="predicted"/>
<organism evidence="1 2">
    <name type="scientific">Ricinus communis</name>
    <name type="common">Castor bean</name>
    <dbReference type="NCBI Taxonomy" id="3988"/>
    <lineage>
        <taxon>Eukaryota</taxon>
        <taxon>Viridiplantae</taxon>
        <taxon>Streptophyta</taxon>
        <taxon>Embryophyta</taxon>
        <taxon>Tracheophyta</taxon>
        <taxon>Spermatophyta</taxon>
        <taxon>Magnoliopsida</taxon>
        <taxon>eudicotyledons</taxon>
        <taxon>Gunneridae</taxon>
        <taxon>Pentapetalae</taxon>
        <taxon>rosids</taxon>
        <taxon>fabids</taxon>
        <taxon>Malpighiales</taxon>
        <taxon>Euphorbiaceae</taxon>
        <taxon>Acalyphoideae</taxon>
        <taxon>Acalypheae</taxon>
        <taxon>Ricinus</taxon>
    </lineage>
</organism>